<reference evidence="1" key="1">
    <citation type="journal article" date="2021" name="Proc. Natl. Acad. Sci. U.S.A.">
        <title>A Catalog of Tens of Thousands of Viruses from Human Metagenomes Reveals Hidden Associations with Chronic Diseases.</title>
        <authorList>
            <person name="Tisza M.J."/>
            <person name="Buck C.B."/>
        </authorList>
    </citation>
    <scope>NUCLEOTIDE SEQUENCE</scope>
    <source>
        <strain evidence="1">CtTVN2</strain>
    </source>
</reference>
<organism evidence="1">
    <name type="scientific">Caudovirales sp. ctTVN2</name>
    <dbReference type="NCBI Taxonomy" id="2827634"/>
    <lineage>
        <taxon>Viruses</taxon>
        <taxon>Duplodnaviria</taxon>
        <taxon>Heunggongvirae</taxon>
        <taxon>Uroviricota</taxon>
        <taxon>Caudoviricetes</taxon>
    </lineage>
</organism>
<protein>
    <submittedName>
        <fullName evidence="1">Uncharacterized protein</fullName>
    </submittedName>
</protein>
<sequence>MLSSIGININVFSVSVNGKPAFSNAFSAFSSIFTKAGSRF</sequence>
<evidence type="ECO:0000313" key="1">
    <source>
        <dbReference type="EMBL" id="DAF47222.1"/>
    </source>
</evidence>
<name>A0A8S5S8F9_9CAUD</name>
<proteinExistence type="predicted"/>
<dbReference type="EMBL" id="BK032551">
    <property type="protein sequence ID" value="DAF47222.1"/>
    <property type="molecule type" value="Genomic_DNA"/>
</dbReference>
<accession>A0A8S5S8F9</accession>